<dbReference type="Pfam" id="PF01966">
    <property type="entry name" value="HD"/>
    <property type="match status" value="1"/>
</dbReference>
<dbReference type="PANTHER" id="PTHR43777:SF1">
    <property type="entry name" value="MOLYBDENUM COFACTOR CYTIDYLYLTRANSFERASE"/>
    <property type="match status" value="1"/>
</dbReference>
<dbReference type="NCBIfam" id="TIGR00277">
    <property type="entry name" value="HDIG"/>
    <property type="match status" value="1"/>
</dbReference>
<comment type="caution">
    <text evidence="3">The sequence shown here is derived from an EMBL/GenBank/DDBJ whole genome shotgun (WGS) entry which is preliminary data.</text>
</comment>
<dbReference type="InterPro" id="IPR054703">
    <property type="entry name" value="Mop-rel"/>
</dbReference>
<evidence type="ECO:0000259" key="2">
    <source>
        <dbReference type="SMART" id="SM00471"/>
    </source>
</evidence>
<protein>
    <submittedName>
        <fullName evidence="3">Phosphohydrolase</fullName>
    </submittedName>
</protein>
<reference evidence="3 4" key="1">
    <citation type="journal article" date="2017" name="Front. Microbiol.">
        <title>Comparative Genomic Analysis of the Class Epsilonproteobacteria and Proposed Reclassification to Epsilonbacteraeota (phyl. nov.).</title>
        <authorList>
            <person name="Waite D.W."/>
            <person name="Vanwonterghem I."/>
            <person name="Rinke C."/>
            <person name="Parks D.H."/>
            <person name="Zhang Y."/>
            <person name="Takai K."/>
            <person name="Sievert S.M."/>
            <person name="Simon J."/>
            <person name="Campbell B.J."/>
            <person name="Hanson T.E."/>
            <person name="Woyke T."/>
            <person name="Klotz M.G."/>
            <person name="Hugenholtz P."/>
        </authorList>
    </citation>
    <scope>NUCLEOTIDE SEQUENCE [LARGE SCALE GENOMIC DNA]</scope>
    <source>
        <strain evidence="3">UBA11420</strain>
    </source>
</reference>
<dbReference type="Gene3D" id="1.10.3210.10">
    <property type="entry name" value="Hypothetical protein af1432"/>
    <property type="match status" value="1"/>
</dbReference>
<dbReference type="NCBIfam" id="NF045665">
    <property type="entry name" value="NTPtran_DVU1551"/>
    <property type="match status" value="1"/>
</dbReference>
<dbReference type="CDD" id="cd04182">
    <property type="entry name" value="GT_2_like_f"/>
    <property type="match status" value="1"/>
</dbReference>
<dbReference type="CDD" id="cd00077">
    <property type="entry name" value="HDc"/>
    <property type="match status" value="1"/>
</dbReference>
<gene>
    <name evidence="3" type="ORF">CFH80_02185</name>
</gene>
<keyword evidence="1" id="KW-0472">Membrane</keyword>
<dbReference type="InterPro" id="IPR006674">
    <property type="entry name" value="HD_domain"/>
</dbReference>
<dbReference type="EMBL" id="DLUG01000062">
    <property type="protein sequence ID" value="DAB36945.1"/>
    <property type="molecule type" value="Genomic_DNA"/>
</dbReference>
<dbReference type="SUPFAM" id="SSF53448">
    <property type="entry name" value="Nucleotide-diphospho-sugar transferases"/>
    <property type="match status" value="1"/>
</dbReference>
<dbReference type="Proteomes" id="UP000231638">
    <property type="component" value="Unassembled WGS sequence"/>
</dbReference>
<name>A0A2D3WAL2_9BACT</name>
<sequence>MAKDTVAALIIAAGYSSRMHDFKPLLSFEKTNAIKRLVQTYETFGIEHIYVVVGYLKEEIIATLRGYNVHIVYNEAFDQGMFSSIQKGIKAMDETVEAFYMNPVDIPLIKTQTLERLYEAYVREKKGVVYPVFLGRKGHPPLIDRKYHNAILSSKGEGGLKNVLETFEHDALYVDICDQSILMDMDEKEDYFALLRYDAMKVPTKEECLAIMRLNDVPEPVIQHCEAVGKTVLALLNEISLCHLVFDKNALLAAAYLHDIARQEKDHATRGAEKLRAMSYETIGDMIATHMDITVDRTAPLSANELLFLADKLVCETEVCGYEKRFEKALKKCEGNLEAQRHIAQRLEAVKMIIAKIEKCTCKVFAYG</sequence>
<dbReference type="InterPro" id="IPR006675">
    <property type="entry name" value="HDIG_dom"/>
</dbReference>
<evidence type="ECO:0000256" key="1">
    <source>
        <dbReference type="ARBA" id="ARBA00023136"/>
    </source>
</evidence>
<organism evidence="3 4">
    <name type="scientific">Sulfurospirillum cavolei</name>
    <dbReference type="NCBI Taxonomy" id="366522"/>
    <lineage>
        <taxon>Bacteria</taxon>
        <taxon>Pseudomonadati</taxon>
        <taxon>Campylobacterota</taxon>
        <taxon>Epsilonproteobacteria</taxon>
        <taxon>Campylobacterales</taxon>
        <taxon>Sulfurospirillaceae</taxon>
        <taxon>Sulfurospirillum</taxon>
    </lineage>
</organism>
<dbReference type="PANTHER" id="PTHR43777">
    <property type="entry name" value="MOLYBDENUM COFACTOR CYTIDYLYLTRANSFERASE"/>
    <property type="match status" value="1"/>
</dbReference>
<dbReference type="STRING" id="366522.GCA_001548055_00991"/>
<dbReference type="GO" id="GO:0016779">
    <property type="term" value="F:nucleotidyltransferase activity"/>
    <property type="evidence" value="ECO:0007669"/>
    <property type="project" value="UniProtKB-ARBA"/>
</dbReference>
<dbReference type="SUPFAM" id="SSF109604">
    <property type="entry name" value="HD-domain/PDEase-like"/>
    <property type="match status" value="1"/>
</dbReference>
<accession>A0A2D3WAL2</accession>
<dbReference type="InterPro" id="IPR025877">
    <property type="entry name" value="MobA-like_NTP_Trfase"/>
</dbReference>
<dbReference type="Pfam" id="PF12804">
    <property type="entry name" value="NTP_transf_3"/>
    <property type="match status" value="1"/>
</dbReference>
<dbReference type="AlphaFoldDB" id="A0A2D3WAL2"/>
<evidence type="ECO:0000313" key="3">
    <source>
        <dbReference type="EMBL" id="DAB36945.1"/>
    </source>
</evidence>
<feature type="domain" description="HD/PDEase" evidence="2">
    <location>
        <begin position="217"/>
        <end position="325"/>
    </location>
</feature>
<dbReference type="Gene3D" id="3.90.550.10">
    <property type="entry name" value="Spore Coat Polysaccharide Biosynthesis Protein SpsA, Chain A"/>
    <property type="match status" value="1"/>
</dbReference>
<evidence type="ECO:0000313" key="4">
    <source>
        <dbReference type="Proteomes" id="UP000231638"/>
    </source>
</evidence>
<dbReference type="InterPro" id="IPR029044">
    <property type="entry name" value="Nucleotide-diphossugar_trans"/>
</dbReference>
<dbReference type="GO" id="GO:0016787">
    <property type="term" value="F:hydrolase activity"/>
    <property type="evidence" value="ECO:0007669"/>
    <property type="project" value="UniProtKB-KW"/>
</dbReference>
<proteinExistence type="predicted"/>
<dbReference type="InterPro" id="IPR003607">
    <property type="entry name" value="HD/PDEase_dom"/>
</dbReference>
<keyword evidence="3" id="KW-0378">Hydrolase</keyword>
<dbReference type="SMART" id="SM00471">
    <property type="entry name" value="HDc"/>
    <property type="match status" value="1"/>
</dbReference>